<gene>
    <name evidence="2" type="ORF">CAP_4142</name>
</gene>
<dbReference type="GO" id="GO:0003700">
    <property type="term" value="F:DNA-binding transcription factor activity"/>
    <property type="evidence" value="ECO:0007669"/>
    <property type="project" value="InterPro"/>
</dbReference>
<sequence length="122" mass="13464">MSEIVASVVAELLARHRASGRVELDDIEEVVGDRPVSYEEVDAIIGRLENEGLRVGEPLTEVDVATLQAVVEVARRLRGLLGRPPTVTEIARESQRPSHTVRRALEHVQRAGQPPKLPGQHR</sequence>
<protein>
    <recommendedName>
        <fullName evidence="1">RNA polymerase sigma-70 region 3 domain-containing protein</fullName>
    </recommendedName>
</protein>
<dbReference type="InterPro" id="IPR007624">
    <property type="entry name" value="RNA_pol_sigma70_r3"/>
</dbReference>
<dbReference type="Proteomes" id="UP000019678">
    <property type="component" value="Unassembled WGS sequence"/>
</dbReference>
<accession>A0A017TIA9</accession>
<dbReference type="STRING" id="1192034.CAP_4142"/>
<reference evidence="2 3" key="1">
    <citation type="submission" date="2013-05" db="EMBL/GenBank/DDBJ databases">
        <title>Genome assembly of Chondromyces apiculatus DSM 436.</title>
        <authorList>
            <person name="Sharma G."/>
            <person name="Khatri I."/>
            <person name="Kaur C."/>
            <person name="Mayilraj S."/>
            <person name="Subramanian S."/>
        </authorList>
    </citation>
    <scope>NUCLEOTIDE SEQUENCE [LARGE SCALE GENOMIC DNA]</scope>
    <source>
        <strain evidence="2 3">DSM 436</strain>
    </source>
</reference>
<dbReference type="AlphaFoldDB" id="A0A017TIA9"/>
<dbReference type="EMBL" id="ASRX01000003">
    <property type="protein sequence ID" value="EYF08612.1"/>
    <property type="molecule type" value="Genomic_DNA"/>
</dbReference>
<feature type="domain" description="RNA polymerase sigma-70 region 3" evidence="1">
    <location>
        <begin position="67"/>
        <end position="110"/>
    </location>
</feature>
<comment type="caution">
    <text evidence="2">The sequence shown here is derived from an EMBL/GenBank/DDBJ whole genome shotgun (WGS) entry which is preliminary data.</text>
</comment>
<name>A0A017TIA9_9BACT</name>
<dbReference type="OrthoDB" id="5524545at2"/>
<dbReference type="RefSeq" id="WP_044235642.1">
    <property type="nucleotide sequence ID" value="NZ_ASRX01000003.1"/>
</dbReference>
<evidence type="ECO:0000313" key="3">
    <source>
        <dbReference type="Proteomes" id="UP000019678"/>
    </source>
</evidence>
<evidence type="ECO:0000259" key="1">
    <source>
        <dbReference type="Pfam" id="PF04539"/>
    </source>
</evidence>
<proteinExistence type="predicted"/>
<dbReference type="GO" id="GO:0006352">
    <property type="term" value="P:DNA-templated transcription initiation"/>
    <property type="evidence" value="ECO:0007669"/>
    <property type="project" value="InterPro"/>
</dbReference>
<evidence type="ECO:0000313" key="2">
    <source>
        <dbReference type="EMBL" id="EYF08612.1"/>
    </source>
</evidence>
<dbReference type="Pfam" id="PF04539">
    <property type="entry name" value="Sigma70_r3"/>
    <property type="match status" value="1"/>
</dbReference>
<organism evidence="2 3">
    <name type="scientific">Chondromyces apiculatus DSM 436</name>
    <dbReference type="NCBI Taxonomy" id="1192034"/>
    <lineage>
        <taxon>Bacteria</taxon>
        <taxon>Pseudomonadati</taxon>
        <taxon>Myxococcota</taxon>
        <taxon>Polyangia</taxon>
        <taxon>Polyangiales</taxon>
        <taxon>Polyangiaceae</taxon>
        <taxon>Chondromyces</taxon>
    </lineage>
</organism>
<keyword evidence="3" id="KW-1185">Reference proteome</keyword>